<gene>
    <name evidence="2" type="ORF">CHS0354_039622</name>
</gene>
<dbReference type="Proteomes" id="UP001195483">
    <property type="component" value="Unassembled WGS sequence"/>
</dbReference>
<evidence type="ECO:0000256" key="1">
    <source>
        <dbReference type="SAM" id="MobiDB-lite"/>
    </source>
</evidence>
<reference evidence="2" key="1">
    <citation type="journal article" date="2021" name="Genome Biol. Evol.">
        <title>A High-Quality Reference Genome for a Parasitic Bivalve with Doubly Uniparental Inheritance (Bivalvia: Unionida).</title>
        <authorList>
            <person name="Smith C.H."/>
        </authorList>
    </citation>
    <scope>NUCLEOTIDE SEQUENCE</scope>
    <source>
        <strain evidence="2">CHS0354</strain>
    </source>
</reference>
<protein>
    <submittedName>
        <fullName evidence="2">Uncharacterized protein</fullName>
    </submittedName>
</protein>
<reference evidence="2" key="3">
    <citation type="submission" date="2023-05" db="EMBL/GenBank/DDBJ databases">
        <authorList>
            <person name="Smith C.H."/>
        </authorList>
    </citation>
    <scope>NUCLEOTIDE SEQUENCE</scope>
    <source>
        <strain evidence="2">CHS0354</strain>
        <tissue evidence="2">Mantle</tissue>
    </source>
</reference>
<name>A0AAE0SVS4_9BIVA</name>
<evidence type="ECO:0000313" key="3">
    <source>
        <dbReference type="Proteomes" id="UP001195483"/>
    </source>
</evidence>
<evidence type="ECO:0000313" key="2">
    <source>
        <dbReference type="EMBL" id="KAK3598600.1"/>
    </source>
</evidence>
<comment type="caution">
    <text evidence="2">The sequence shown here is derived from an EMBL/GenBank/DDBJ whole genome shotgun (WGS) entry which is preliminary data.</text>
</comment>
<accession>A0AAE0SVS4</accession>
<dbReference type="AlphaFoldDB" id="A0AAE0SVS4"/>
<reference evidence="2" key="2">
    <citation type="journal article" date="2021" name="Genome Biol. Evol.">
        <title>Developing a high-quality reference genome for a parasitic bivalve with doubly uniparental inheritance (Bivalvia: Unionida).</title>
        <authorList>
            <person name="Smith C.H."/>
        </authorList>
    </citation>
    <scope>NUCLEOTIDE SEQUENCE</scope>
    <source>
        <strain evidence="2">CHS0354</strain>
        <tissue evidence="2">Mantle</tissue>
    </source>
</reference>
<keyword evidence="3" id="KW-1185">Reference proteome</keyword>
<dbReference type="EMBL" id="JAEAOA010002312">
    <property type="protein sequence ID" value="KAK3598600.1"/>
    <property type="molecule type" value="Genomic_DNA"/>
</dbReference>
<sequence length="133" mass="14475">MHGQNYTVPDIGPFDPRDNAPHLLFKEVDELQPRELCSQSVAPSTIFFPANFTTDSTSHYSASKPAPRVRKPQTNGSTPDDTDSTNSSTAAQHISNSQTMASITPDSTVQIYLGSNIESITTNISQADLYTKI</sequence>
<organism evidence="2 3">
    <name type="scientific">Potamilus streckersoni</name>
    <dbReference type="NCBI Taxonomy" id="2493646"/>
    <lineage>
        <taxon>Eukaryota</taxon>
        <taxon>Metazoa</taxon>
        <taxon>Spiralia</taxon>
        <taxon>Lophotrochozoa</taxon>
        <taxon>Mollusca</taxon>
        <taxon>Bivalvia</taxon>
        <taxon>Autobranchia</taxon>
        <taxon>Heteroconchia</taxon>
        <taxon>Palaeoheterodonta</taxon>
        <taxon>Unionida</taxon>
        <taxon>Unionoidea</taxon>
        <taxon>Unionidae</taxon>
        <taxon>Ambleminae</taxon>
        <taxon>Lampsilini</taxon>
        <taxon>Potamilus</taxon>
    </lineage>
</organism>
<feature type="region of interest" description="Disordered" evidence="1">
    <location>
        <begin position="57"/>
        <end position="102"/>
    </location>
</feature>
<feature type="compositionally biased region" description="Polar residues" evidence="1">
    <location>
        <begin position="90"/>
        <end position="102"/>
    </location>
</feature>
<proteinExistence type="predicted"/>